<reference evidence="2" key="1">
    <citation type="submission" date="2016-08" db="EMBL/GenBank/DDBJ databases">
        <authorList>
            <person name="Varghese N."/>
            <person name="Submissions Spin"/>
        </authorList>
    </citation>
    <scope>NUCLEOTIDE SEQUENCE [LARGE SCALE GENOMIC DNA]</scope>
    <source>
        <strain evidence="2">R-53094</strain>
    </source>
</reference>
<accession>A0A1C4AXD8</accession>
<dbReference type="RefSeq" id="WP_092462812.1">
    <property type="nucleotide sequence ID" value="NZ_BJEE01000006.1"/>
</dbReference>
<name>A0A1C4AXD8_9LACO</name>
<dbReference type="STRING" id="1505725.GA0061074_10778"/>
<keyword evidence="2" id="KW-1185">Reference proteome</keyword>
<protein>
    <submittedName>
        <fullName evidence="1">Uncharacterized protein</fullName>
    </submittedName>
</protein>
<sequence length="186" mass="21273">MLKEQLSEKLQLLNETRHNYELDELLQPVLVQGMHRGFQAAYLYIIGISSGVDPSAQPAHWVDQVEQIANDQFVPFVAEVDKKNTSLGKEVISMLSEESHAVVAHQDNVLQYENLIMPYFNGWFLGYYHALLIMLSKSDEAANNQEDMQKNASDQAMQAVTIERQSFQKQPVYQDSVCRDILKILQ</sequence>
<gene>
    <name evidence="1" type="ORF">GA0061074_10778</name>
</gene>
<dbReference type="EMBL" id="FMAO01000007">
    <property type="protein sequence ID" value="SCB99249.1"/>
    <property type="molecule type" value="Genomic_DNA"/>
</dbReference>
<evidence type="ECO:0000313" key="1">
    <source>
        <dbReference type="EMBL" id="SCB99249.1"/>
    </source>
</evidence>
<dbReference type="AlphaFoldDB" id="A0A1C4AXD8"/>
<dbReference type="OrthoDB" id="2148196at2"/>
<organism evidence="1 2">
    <name type="scientific">Weissella bombi</name>
    <dbReference type="NCBI Taxonomy" id="1505725"/>
    <lineage>
        <taxon>Bacteria</taxon>
        <taxon>Bacillati</taxon>
        <taxon>Bacillota</taxon>
        <taxon>Bacilli</taxon>
        <taxon>Lactobacillales</taxon>
        <taxon>Lactobacillaceae</taxon>
        <taxon>Weissella</taxon>
    </lineage>
</organism>
<dbReference type="Proteomes" id="UP000199268">
    <property type="component" value="Unassembled WGS sequence"/>
</dbReference>
<evidence type="ECO:0000313" key="2">
    <source>
        <dbReference type="Proteomes" id="UP000199268"/>
    </source>
</evidence>
<proteinExistence type="predicted"/>